<evidence type="ECO:0000256" key="1">
    <source>
        <dbReference type="SAM" id="MobiDB-lite"/>
    </source>
</evidence>
<feature type="compositionally biased region" description="Basic residues" evidence="1">
    <location>
        <begin position="26"/>
        <end position="35"/>
    </location>
</feature>
<comment type="caution">
    <text evidence="2">The sequence shown here is derived from an EMBL/GenBank/DDBJ whole genome shotgun (WGS) entry which is preliminary data.</text>
</comment>
<accession>A0A4R4X9G7</accession>
<protein>
    <recommendedName>
        <fullName evidence="4">Plasmid stabilization protein</fullName>
    </recommendedName>
</protein>
<keyword evidence="3" id="KW-1185">Reference proteome</keyword>
<dbReference type="EMBL" id="SMKR01000037">
    <property type="protein sequence ID" value="TDD27144.1"/>
    <property type="molecule type" value="Genomic_DNA"/>
</dbReference>
<feature type="region of interest" description="Disordered" evidence="1">
    <location>
        <begin position="1"/>
        <end position="89"/>
    </location>
</feature>
<feature type="compositionally biased region" description="Low complexity" evidence="1">
    <location>
        <begin position="15"/>
        <end position="25"/>
    </location>
</feature>
<feature type="compositionally biased region" description="Basic and acidic residues" evidence="1">
    <location>
        <begin position="51"/>
        <end position="83"/>
    </location>
</feature>
<evidence type="ECO:0008006" key="4">
    <source>
        <dbReference type="Google" id="ProtNLM"/>
    </source>
</evidence>
<evidence type="ECO:0000313" key="2">
    <source>
        <dbReference type="EMBL" id="TDD27144.1"/>
    </source>
</evidence>
<dbReference type="Proteomes" id="UP000295172">
    <property type="component" value="Unassembled WGS sequence"/>
</dbReference>
<organism evidence="2 3">
    <name type="scientific">Kribbella turkmenica</name>
    <dbReference type="NCBI Taxonomy" id="2530375"/>
    <lineage>
        <taxon>Bacteria</taxon>
        <taxon>Bacillati</taxon>
        <taxon>Actinomycetota</taxon>
        <taxon>Actinomycetes</taxon>
        <taxon>Propionibacteriales</taxon>
        <taxon>Kribbellaceae</taxon>
        <taxon>Kribbella</taxon>
    </lineage>
</organism>
<reference evidence="2 3" key="1">
    <citation type="submission" date="2019-02" db="EMBL/GenBank/DDBJ databases">
        <title>Draft genome sequences of novel Actinobacteria.</title>
        <authorList>
            <person name="Sahin N."/>
            <person name="Ay H."/>
            <person name="Saygin H."/>
        </authorList>
    </citation>
    <scope>NUCLEOTIDE SEQUENCE [LARGE SCALE GENOMIC DNA]</scope>
    <source>
        <strain evidence="2 3">16K104</strain>
    </source>
</reference>
<evidence type="ECO:0000313" key="3">
    <source>
        <dbReference type="Proteomes" id="UP000295172"/>
    </source>
</evidence>
<sequence>MATQKQRAAARKNVKSAAKAATAKKSISHMPKKTRTALGKQGAAVAQRKRTGGDEPKTRQELYREAQRRDLKGRSKMGRDELAKALGHR</sequence>
<dbReference type="AlphaFoldDB" id="A0A4R4X9G7"/>
<proteinExistence type="predicted"/>
<dbReference type="OrthoDB" id="791686at2"/>
<name>A0A4R4X9G7_9ACTN</name>
<dbReference type="RefSeq" id="WP_132318965.1">
    <property type="nucleotide sequence ID" value="NZ_SMKR01000037.1"/>
</dbReference>
<gene>
    <name evidence="2" type="ORF">E1218_11095</name>
</gene>